<keyword evidence="10" id="KW-0645">Protease</keyword>
<keyword evidence="11" id="KW-1185">Reference proteome</keyword>
<evidence type="ECO:0000313" key="11">
    <source>
        <dbReference type="Proteomes" id="UP000781958"/>
    </source>
</evidence>
<evidence type="ECO:0000259" key="9">
    <source>
        <dbReference type="Pfam" id="PF00768"/>
    </source>
</evidence>
<dbReference type="PANTHER" id="PTHR21581:SF6">
    <property type="entry name" value="TRAFFICKING PROTEIN PARTICLE COMPLEX SUBUNIT 12"/>
    <property type="match status" value="1"/>
</dbReference>
<feature type="signal peptide" evidence="8">
    <location>
        <begin position="1"/>
        <end position="31"/>
    </location>
</feature>
<dbReference type="EC" id="3.4.16.4" evidence="10"/>
<evidence type="ECO:0000256" key="4">
    <source>
        <dbReference type="ARBA" id="ARBA00022960"/>
    </source>
</evidence>
<keyword evidence="5" id="KW-0573">Peptidoglycan synthesis</keyword>
<keyword evidence="2 8" id="KW-0732">Signal</keyword>
<dbReference type="Proteomes" id="UP000781958">
    <property type="component" value="Unassembled WGS sequence"/>
</dbReference>
<name>A0ABS4SGW8_9PROT</name>
<accession>A0ABS4SGW8</accession>
<keyword evidence="3 10" id="KW-0378">Hydrolase</keyword>
<evidence type="ECO:0000256" key="5">
    <source>
        <dbReference type="ARBA" id="ARBA00022984"/>
    </source>
</evidence>
<evidence type="ECO:0000256" key="7">
    <source>
        <dbReference type="RuleBase" id="RU004016"/>
    </source>
</evidence>
<sequence>MPRSPYGFALPLLLSLAVAAPLTLNPADAVAATAKHAPAKTAKAKAHSAKAAKVQPKGHAKAHRAGRKHAVARAARAGSVFRPVHAHILMDAHSGRVIEAENADVVTYPASLTKMMTLLLTFEAIDRGSLRLDQDLPVSRHAVNQKPSRLGVVPGGTIRVEDAILALTVKSANDVAVVLGEALGGSEANFAEMMTAKARAIGMTNTTFRNASGLPNKEQRTTARDMAKLARAVVSLPPQEYAYFSRQRFEWNGTVVPGHNRLFGKVEGYDGIKTGFVNLSGFNLAGSASRNGQRMIAVVLGGETAKSRDHEVAELLEKGFKTTGKQTVATTDGKAN</sequence>
<dbReference type="SUPFAM" id="SSF56601">
    <property type="entry name" value="beta-lactamase/transpeptidase-like"/>
    <property type="match status" value="1"/>
</dbReference>
<dbReference type="InterPro" id="IPR018044">
    <property type="entry name" value="Peptidase_S11"/>
</dbReference>
<feature type="domain" description="Peptidase S11 D-alanyl-D-alanine carboxypeptidase A N-terminal" evidence="9">
    <location>
        <begin position="86"/>
        <end position="303"/>
    </location>
</feature>
<evidence type="ECO:0000313" key="10">
    <source>
        <dbReference type="EMBL" id="MBP2291695.1"/>
    </source>
</evidence>
<evidence type="ECO:0000256" key="1">
    <source>
        <dbReference type="ARBA" id="ARBA00007164"/>
    </source>
</evidence>
<evidence type="ECO:0000256" key="6">
    <source>
        <dbReference type="ARBA" id="ARBA00023316"/>
    </source>
</evidence>
<dbReference type="InterPro" id="IPR001967">
    <property type="entry name" value="Peptidase_S11_N"/>
</dbReference>
<feature type="chain" id="PRO_5047526763" evidence="8">
    <location>
        <begin position="32"/>
        <end position="336"/>
    </location>
</feature>
<protein>
    <submittedName>
        <fullName evidence="10">D-alanyl-D-alanine carboxypeptidase</fullName>
        <ecNumber evidence="10">3.4.16.4</ecNumber>
    </submittedName>
</protein>
<dbReference type="InterPro" id="IPR012338">
    <property type="entry name" value="Beta-lactam/transpept-like"/>
</dbReference>
<dbReference type="EMBL" id="JAGINP010000004">
    <property type="protein sequence ID" value="MBP2291695.1"/>
    <property type="molecule type" value="Genomic_DNA"/>
</dbReference>
<proteinExistence type="inferred from homology"/>
<keyword evidence="6" id="KW-0961">Cell wall biogenesis/degradation</keyword>
<dbReference type="GO" id="GO:0009002">
    <property type="term" value="F:serine-type D-Ala-D-Ala carboxypeptidase activity"/>
    <property type="evidence" value="ECO:0007669"/>
    <property type="project" value="UniProtKB-EC"/>
</dbReference>
<comment type="similarity">
    <text evidence="1 7">Belongs to the peptidase S11 family.</text>
</comment>
<dbReference type="PANTHER" id="PTHR21581">
    <property type="entry name" value="D-ALANYL-D-ALANINE CARBOXYPEPTIDASE"/>
    <property type="match status" value="1"/>
</dbReference>
<dbReference type="Gene3D" id="3.40.710.10">
    <property type="entry name" value="DD-peptidase/beta-lactamase superfamily"/>
    <property type="match status" value="1"/>
</dbReference>
<gene>
    <name evidence="10" type="ORF">J2851_001444</name>
</gene>
<organism evidence="10 11">
    <name type="scientific">Azospirillum rugosum</name>
    <dbReference type="NCBI Taxonomy" id="416170"/>
    <lineage>
        <taxon>Bacteria</taxon>
        <taxon>Pseudomonadati</taxon>
        <taxon>Pseudomonadota</taxon>
        <taxon>Alphaproteobacteria</taxon>
        <taxon>Rhodospirillales</taxon>
        <taxon>Azospirillaceae</taxon>
        <taxon>Azospirillum</taxon>
    </lineage>
</organism>
<evidence type="ECO:0000256" key="2">
    <source>
        <dbReference type="ARBA" id="ARBA00022729"/>
    </source>
</evidence>
<dbReference type="PRINTS" id="PR00725">
    <property type="entry name" value="DADACBPTASE1"/>
</dbReference>
<keyword evidence="10" id="KW-0121">Carboxypeptidase</keyword>
<comment type="caution">
    <text evidence="10">The sequence shown here is derived from an EMBL/GenBank/DDBJ whole genome shotgun (WGS) entry which is preliminary data.</text>
</comment>
<evidence type="ECO:0000256" key="3">
    <source>
        <dbReference type="ARBA" id="ARBA00022801"/>
    </source>
</evidence>
<keyword evidence="4" id="KW-0133">Cell shape</keyword>
<dbReference type="Pfam" id="PF00768">
    <property type="entry name" value="Peptidase_S11"/>
    <property type="match status" value="1"/>
</dbReference>
<evidence type="ECO:0000256" key="8">
    <source>
        <dbReference type="SAM" id="SignalP"/>
    </source>
</evidence>
<reference evidence="10 11" key="1">
    <citation type="submission" date="2021-03" db="EMBL/GenBank/DDBJ databases">
        <title>Genomic Encyclopedia of Type Strains, Phase III (KMG-III): the genomes of soil and plant-associated and newly described type strains.</title>
        <authorList>
            <person name="Whitman W."/>
        </authorList>
    </citation>
    <scope>NUCLEOTIDE SEQUENCE [LARGE SCALE GENOMIC DNA]</scope>
    <source>
        <strain evidence="10 11">IMMIB AFH-6</strain>
    </source>
</reference>
<dbReference type="RefSeq" id="WP_209765260.1">
    <property type="nucleotide sequence ID" value="NZ_JAGINP010000004.1"/>
</dbReference>